<dbReference type="AlphaFoldDB" id="X1CZS3"/>
<accession>X1CZS3</accession>
<keyword evidence="1" id="KW-0812">Transmembrane</keyword>
<evidence type="ECO:0000256" key="1">
    <source>
        <dbReference type="SAM" id="Phobius"/>
    </source>
</evidence>
<feature type="transmembrane region" description="Helical" evidence="1">
    <location>
        <begin position="115"/>
        <end position="142"/>
    </location>
</feature>
<feature type="transmembrane region" description="Helical" evidence="1">
    <location>
        <begin position="87"/>
        <end position="106"/>
    </location>
</feature>
<protein>
    <submittedName>
        <fullName evidence="2">Uncharacterized protein</fullName>
    </submittedName>
</protein>
<dbReference type="EMBL" id="BART01031347">
    <property type="protein sequence ID" value="GAH13387.1"/>
    <property type="molecule type" value="Genomic_DNA"/>
</dbReference>
<name>X1CZS3_9ZZZZ</name>
<organism evidence="2">
    <name type="scientific">marine sediment metagenome</name>
    <dbReference type="NCBI Taxonomy" id="412755"/>
    <lineage>
        <taxon>unclassified sequences</taxon>
        <taxon>metagenomes</taxon>
        <taxon>ecological metagenomes</taxon>
    </lineage>
</organism>
<gene>
    <name evidence="2" type="ORF">S01H4_54467</name>
</gene>
<keyword evidence="1" id="KW-0472">Membrane</keyword>
<evidence type="ECO:0000313" key="2">
    <source>
        <dbReference type="EMBL" id="GAH13387.1"/>
    </source>
</evidence>
<sequence>MRDEEREKKKADPYRLWENVFNDRGDPYIDGKREMGGEQHSPDLSGKRKIKLFIVICCSVVYLPFFWDFTTGAWVVGVALCPTSTGYVTMYLMMGIWLGFCGYLLWSKRISPKDIWLRLVGFGFILLFFSLPLQVMGIWLGFCG</sequence>
<comment type="caution">
    <text evidence="2">The sequence shown here is derived from an EMBL/GenBank/DDBJ whole genome shotgun (WGS) entry which is preliminary data.</text>
</comment>
<proteinExistence type="predicted"/>
<feature type="transmembrane region" description="Helical" evidence="1">
    <location>
        <begin position="50"/>
        <end position="67"/>
    </location>
</feature>
<keyword evidence="1" id="KW-1133">Transmembrane helix</keyword>
<reference evidence="2" key="1">
    <citation type="journal article" date="2014" name="Front. Microbiol.">
        <title>High frequency of phylogenetically diverse reductive dehalogenase-homologous genes in deep subseafloor sedimentary metagenomes.</title>
        <authorList>
            <person name="Kawai M."/>
            <person name="Futagami T."/>
            <person name="Toyoda A."/>
            <person name="Takaki Y."/>
            <person name="Nishi S."/>
            <person name="Hori S."/>
            <person name="Arai W."/>
            <person name="Tsubouchi T."/>
            <person name="Morono Y."/>
            <person name="Uchiyama I."/>
            <person name="Ito T."/>
            <person name="Fujiyama A."/>
            <person name="Inagaki F."/>
            <person name="Takami H."/>
        </authorList>
    </citation>
    <scope>NUCLEOTIDE SEQUENCE</scope>
    <source>
        <strain evidence="2">Expedition CK06-06</strain>
    </source>
</reference>